<feature type="compositionally biased region" description="Basic and acidic residues" evidence="13">
    <location>
        <begin position="506"/>
        <end position="517"/>
    </location>
</feature>
<dbReference type="RefSeq" id="WP_057657118.1">
    <property type="nucleotide sequence ID" value="NZ_LDJL01000002.1"/>
</dbReference>
<evidence type="ECO:0000256" key="8">
    <source>
        <dbReference type="ARBA" id="ARBA00023114"/>
    </source>
</evidence>
<evidence type="ECO:0000259" key="15">
    <source>
        <dbReference type="Pfam" id="PF00593"/>
    </source>
</evidence>
<evidence type="ECO:0000313" key="17">
    <source>
        <dbReference type="EMBL" id="KRG71733.1"/>
    </source>
</evidence>
<reference evidence="17 18" key="1">
    <citation type="submission" date="2015-05" db="EMBL/GenBank/DDBJ databases">
        <title>Genome sequencing and analysis of members of genus Stenotrophomonas.</title>
        <authorList>
            <person name="Patil P.P."/>
            <person name="Midha S."/>
            <person name="Patil P.B."/>
        </authorList>
    </citation>
    <scope>NUCLEOTIDE SEQUENCE [LARGE SCALE GENOMIC DNA]</scope>
    <source>
        <strain evidence="17 18">DSM 21858</strain>
    </source>
</reference>
<dbReference type="Proteomes" id="UP000052052">
    <property type="component" value="Unassembled WGS sequence"/>
</dbReference>
<evidence type="ECO:0000256" key="3">
    <source>
        <dbReference type="ARBA" id="ARBA00022452"/>
    </source>
</evidence>
<dbReference type="EMBL" id="LDJL01000002">
    <property type="protein sequence ID" value="KRG71733.1"/>
    <property type="molecule type" value="Genomic_DNA"/>
</dbReference>
<evidence type="ECO:0000256" key="14">
    <source>
        <dbReference type="SAM" id="SignalP"/>
    </source>
</evidence>
<feature type="chain" id="PRO_5006394413" evidence="14">
    <location>
        <begin position="26"/>
        <end position="624"/>
    </location>
</feature>
<keyword evidence="4 11" id="KW-0812">Transmembrane</keyword>
<evidence type="ECO:0000256" key="5">
    <source>
        <dbReference type="ARBA" id="ARBA00022729"/>
    </source>
</evidence>
<feature type="region of interest" description="Disordered" evidence="13">
    <location>
        <begin position="503"/>
        <end position="524"/>
    </location>
</feature>
<comment type="caution">
    <text evidence="17">The sequence shown here is derived from an EMBL/GenBank/DDBJ whole genome shotgun (WGS) entry which is preliminary data.</text>
</comment>
<organism evidence="17 18">
    <name type="scientific">Pseudoxanthomonas dokdonensis</name>
    <dbReference type="NCBI Taxonomy" id="344882"/>
    <lineage>
        <taxon>Bacteria</taxon>
        <taxon>Pseudomonadati</taxon>
        <taxon>Pseudomonadota</taxon>
        <taxon>Gammaproteobacteria</taxon>
        <taxon>Lysobacterales</taxon>
        <taxon>Lysobacteraceae</taxon>
        <taxon>Pseudoxanthomonas</taxon>
    </lineage>
</organism>
<accession>A0A0R0CQ86</accession>
<evidence type="ECO:0000256" key="12">
    <source>
        <dbReference type="RuleBase" id="RU003357"/>
    </source>
</evidence>
<evidence type="ECO:0000256" key="11">
    <source>
        <dbReference type="PROSITE-ProRule" id="PRU01360"/>
    </source>
</evidence>
<keyword evidence="3 11" id="KW-1134">Transmembrane beta strand</keyword>
<keyword evidence="7 12" id="KW-0798">TonB box</keyword>
<evidence type="ECO:0000256" key="9">
    <source>
        <dbReference type="ARBA" id="ARBA00023136"/>
    </source>
</evidence>
<dbReference type="InterPro" id="IPR000531">
    <property type="entry name" value="Beta-barrel_TonB"/>
</dbReference>
<keyword evidence="8" id="KW-0626">Porin</keyword>
<comment type="subcellular location">
    <subcellularLocation>
        <location evidence="1 11">Cell outer membrane</location>
        <topology evidence="1 11">Multi-pass membrane protein</topology>
    </subcellularLocation>
</comment>
<sequence length="624" mass="68491">MSYRFSTPSLLALAIASGLAGNARADSGQPTDLDNVLVTGTRTEVSVADSLVPAQVIDRADIERSQAGSLAELLKGRAGIGIANQGGRGKITTVNIRGTESDQVLVLVDGIRIGSASAGLVAFQDLPVEQIERIEIVRGPRSSLYGSEAIGGVIQIFTRRGGKGLSRHLNIGAGSDNLREVAGGFGYGGEHAWLNLDAAYSQTDGFNACRGSAALFQGCYTDEPDDDGYRNLSVNLRTGYRFNDAWQVEANLLNADGRNEYDSSYSNVTDTEQQVYGGKLSFTPSDALRVVLSAGQNKDDATDHYEEEFRSHFQTRRDQASLQADMALGEHHLLTAGLDWQDEVLESDTEFDVTSRDNKAAYVEYQGQFGAHDLQASIRQDDNEQFGDHSTGSLGYGLAFGSGFKLTASVATGFKAPTFNDLYYPFFGKPDLQPESSKSANLGLAQYADDWNWTLNVYETRIDDLISYDSSIFLPNNIDKARIRGAEFTVDFNWAGFDVSTQLSHTDPRNDSRRTPAGDDNPNYDHLLARRAQNTARIDVDRQFGDFRLGLTGNGASHRYDDAANAVRLAGYGTLDLRVEYAINRQWTLQARAANVFDRDYETVAWYNQAGRQYGINLRYQARD</sequence>
<keyword evidence="10 11" id="KW-0998">Cell outer membrane</keyword>
<feature type="signal peptide" evidence="14">
    <location>
        <begin position="1"/>
        <end position="25"/>
    </location>
</feature>
<keyword evidence="2 11" id="KW-0813">Transport</keyword>
<dbReference type="Pfam" id="PF00593">
    <property type="entry name" value="TonB_dep_Rec_b-barrel"/>
    <property type="match status" value="1"/>
</dbReference>
<evidence type="ECO:0000256" key="4">
    <source>
        <dbReference type="ARBA" id="ARBA00022692"/>
    </source>
</evidence>
<keyword evidence="9 11" id="KW-0472">Membrane</keyword>
<dbReference type="Gene3D" id="2.40.170.20">
    <property type="entry name" value="TonB-dependent receptor, beta-barrel domain"/>
    <property type="match status" value="1"/>
</dbReference>
<feature type="domain" description="TonB-dependent receptor-like beta-barrel" evidence="15">
    <location>
        <begin position="220"/>
        <end position="596"/>
    </location>
</feature>
<dbReference type="SUPFAM" id="SSF56935">
    <property type="entry name" value="Porins"/>
    <property type="match status" value="1"/>
</dbReference>
<dbReference type="GO" id="GO:0046930">
    <property type="term" value="C:pore complex"/>
    <property type="evidence" value="ECO:0007669"/>
    <property type="project" value="UniProtKB-KW"/>
</dbReference>
<evidence type="ECO:0000313" key="18">
    <source>
        <dbReference type="Proteomes" id="UP000052052"/>
    </source>
</evidence>
<dbReference type="InterPro" id="IPR039426">
    <property type="entry name" value="TonB-dep_rcpt-like"/>
</dbReference>
<dbReference type="GO" id="GO:0009279">
    <property type="term" value="C:cell outer membrane"/>
    <property type="evidence" value="ECO:0007669"/>
    <property type="project" value="UniProtKB-SubCell"/>
</dbReference>
<dbReference type="GO" id="GO:0015288">
    <property type="term" value="F:porin activity"/>
    <property type="evidence" value="ECO:0007669"/>
    <property type="project" value="UniProtKB-KW"/>
</dbReference>
<keyword evidence="17" id="KW-0675">Receptor</keyword>
<dbReference type="STRING" id="344882.ABB29_02365"/>
<dbReference type="InterPro" id="IPR037066">
    <property type="entry name" value="Plug_dom_sf"/>
</dbReference>
<dbReference type="Pfam" id="PF07715">
    <property type="entry name" value="Plug"/>
    <property type="match status" value="1"/>
</dbReference>
<dbReference type="PROSITE" id="PS52016">
    <property type="entry name" value="TONB_DEPENDENT_REC_3"/>
    <property type="match status" value="1"/>
</dbReference>
<evidence type="ECO:0000256" key="13">
    <source>
        <dbReference type="SAM" id="MobiDB-lite"/>
    </source>
</evidence>
<feature type="domain" description="TonB-dependent receptor plug" evidence="16">
    <location>
        <begin position="48"/>
        <end position="153"/>
    </location>
</feature>
<evidence type="ECO:0000256" key="10">
    <source>
        <dbReference type="ARBA" id="ARBA00023237"/>
    </source>
</evidence>
<dbReference type="OrthoDB" id="9764669at2"/>
<gene>
    <name evidence="17" type="ORF">ABB29_02365</name>
</gene>
<evidence type="ECO:0000256" key="7">
    <source>
        <dbReference type="ARBA" id="ARBA00023077"/>
    </source>
</evidence>
<dbReference type="Gene3D" id="2.170.130.10">
    <property type="entry name" value="TonB-dependent receptor, plug domain"/>
    <property type="match status" value="1"/>
</dbReference>
<dbReference type="GO" id="GO:0006811">
    <property type="term" value="P:monoatomic ion transport"/>
    <property type="evidence" value="ECO:0007669"/>
    <property type="project" value="UniProtKB-KW"/>
</dbReference>
<dbReference type="GO" id="GO:0015420">
    <property type="term" value="F:ABC-type vitamin B12 transporter activity"/>
    <property type="evidence" value="ECO:0007669"/>
    <property type="project" value="InterPro"/>
</dbReference>
<evidence type="ECO:0000256" key="6">
    <source>
        <dbReference type="ARBA" id="ARBA00023065"/>
    </source>
</evidence>
<keyword evidence="6" id="KW-0406">Ion transport</keyword>
<dbReference type="InterPro" id="IPR010101">
    <property type="entry name" value="B12_transptr_BtuB"/>
</dbReference>
<name>A0A0R0CQ86_9GAMM</name>
<dbReference type="PANTHER" id="PTHR30069">
    <property type="entry name" value="TONB-DEPENDENT OUTER MEMBRANE RECEPTOR"/>
    <property type="match status" value="1"/>
</dbReference>
<dbReference type="InterPro" id="IPR036942">
    <property type="entry name" value="Beta-barrel_TonB_sf"/>
</dbReference>
<dbReference type="CDD" id="cd01347">
    <property type="entry name" value="ligand_gated_channel"/>
    <property type="match status" value="1"/>
</dbReference>
<protein>
    <submittedName>
        <fullName evidence="17">TonB-dependent receptor</fullName>
    </submittedName>
</protein>
<evidence type="ECO:0000259" key="16">
    <source>
        <dbReference type="Pfam" id="PF07715"/>
    </source>
</evidence>
<proteinExistence type="inferred from homology"/>
<comment type="similarity">
    <text evidence="11 12">Belongs to the TonB-dependent receptor family.</text>
</comment>
<keyword evidence="18" id="KW-1185">Reference proteome</keyword>
<evidence type="ECO:0000256" key="2">
    <source>
        <dbReference type="ARBA" id="ARBA00022448"/>
    </source>
</evidence>
<dbReference type="InterPro" id="IPR012910">
    <property type="entry name" value="Plug_dom"/>
</dbReference>
<keyword evidence="5 14" id="KW-0732">Signal</keyword>
<evidence type="ECO:0000256" key="1">
    <source>
        <dbReference type="ARBA" id="ARBA00004571"/>
    </source>
</evidence>
<dbReference type="PATRIC" id="fig|344882.3.peg.1678"/>
<dbReference type="AlphaFoldDB" id="A0A0R0CQ86"/>
<dbReference type="NCBIfam" id="TIGR01779">
    <property type="entry name" value="TonB-B12"/>
    <property type="match status" value="1"/>
</dbReference>
<dbReference type="PANTHER" id="PTHR30069:SF53">
    <property type="entry name" value="COLICIN I RECEPTOR-RELATED"/>
    <property type="match status" value="1"/>
</dbReference>